<evidence type="ECO:0000259" key="5">
    <source>
        <dbReference type="PROSITE" id="PS51078"/>
    </source>
</evidence>
<keyword evidence="1" id="KW-0805">Transcription regulation</keyword>
<evidence type="ECO:0000259" key="4">
    <source>
        <dbReference type="PROSITE" id="PS51077"/>
    </source>
</evidence>
<dbReference type="GO" id="GO:0045892">
    <property type="term" value="P:negative regulation of DNA-templated transcription"/>
    <property type="evidence" value="ECO:0007669"/>
    <property type="project" value="TreeGrafter"/>
</dbReference>
<comment type="caution">
    <text evidence="6">The sequence shown here is derived from an EMBL/GenBank/DDBJ whole genome shotgun (WGS) entry which is preliminary data.</text>
</comment>
<dbReference type="SUPFAM" id="SSF46785">
    <property type="entry name" value="Winged helix' DNA-binding domain"/>
    <property type="match status" value="1"/>
</dbReference>
<name>A0A558AS30_9STAP</name>
<evidence type="ECO:0000256" key="2">
    <source>
        <dbReference type="ARBA" id="ARBA00023125"/>
    </source>
</evidence>
<dbReference type="Proteomes" id="UP000315103">
    <property type="component" value="Unassembled WGS sequence"/>
</dbReference>
<feature type="domain" description="HTH iclR-type" evidence="4">
    <location>
        <begin position="3"/>
        <end position="64"/>
    </location>
</feature>
<protein>
    <submittedName>
        <fullName evidence="6">IclR family transcriptional regulator</fullName>
    </submittedName>
</protein>
<keyword evidence="2" id="KW-0238">DNA-binding</keyword>
<sequence>MSVKSAERVLDIIEHLSRIEDGISLMSLSKELEIPKSSMSQLLLTMVNKGYLTKSEGNLYKLGHKLIIAGNKARTSNDIYSASLPILKEKIALTGGTLFLAIRSSTEIIYLAKVDSDNAQRTTAQPGTRKPLHSTGLGKAFLTFEAHEIREALLAQIDYQRFTENTVTDADTLRAQMVEFEPRGYVIDDEEGEVGIYCIAVPIYNDAGSIVAAVSCAGSKSMMLENKDVIAAHIMEAGREISKTQGYNSI</sequence>
<dbReference type="PANTHER" id="PTHR30136">
    <property type="entry name" value="HELIX-TURN-HELIX TRANSCRIPTIONAL REGULATOR, ICLR FAMILY"/>
    <property type="match status" value="1"/>
</dbReference>
<dbReference type="SUPFAM" id="SSF55781">
    <property type="entry name" value="GAF domain-like"/>
    <property type="match status" value="1"/>
</dbReference>
<accession>A0A558AS30</accession>
<dbReference type="InterPro" id="IPR005471">
    <property type="entry name" value="Tscrpt_reg_IclR_N"/>
</dbReference>
<dbReference type="Gene3D" id="1.10.10.10">
    <property type="entry name" value="Winged helix-like DNA-binding domain superfamily/Winged helix DNA-binding domain"/>
    <property type="match status" value="1"/>
</dbReference>
<dbReference type="RefSeq" id="WP_145290166.1">
    <property type="nucleotide sequence ID" value="NZ_VMSJ01000005.1"/>
</dbReference>
<dbReference type="GO" id="GO:0003700">
    <property type="term" value="F:DNA-binding transcription factor activity"/>
    <property type="evidence" value="ECO:0007669"/>
    <property type="project" value="TreeGrafter"/>
</dbReference>
<dbReference type="PROSITE" id="PS51078">
    <property type="entry name" value="ICLR_ED"/>
    <property type="match status" value="1"/>
</dbReference>
<evidence type="ECO:0000256" key="3">
    <source>
        <dbReference type="ARBA" id="ARBA00023163"/>
    </source>
</evidence>
<evidence type="ECO:0000313" key="7">
    <source>
        <dbReference type="Proteomes" id="UP000315103"/>
    </source>
</evidence>
<dbReference type="OrthoDB" id="9791752at2"/>
<reference evidence="6 7" key="1">
    <citation type="submission" date="2019-07" db="EMBL/GenBank/DDBJ databases">
        <title>Salinicoccus cyprini sp. nov., isolated from gastro-intestinal tract of mirror carp, Cyprinus carpio var. specularis, collected from Gobind Sagar Reservoir, Himachal Pradesh, India.</title>
        <authorList>
            <person name="Talwar C."/>
            <person name="Singh A.K."/>
            <person name="Lal R."/>
            <person name="Negi R.K."/>
        </authorList>
    </citation>
    <scope>NUCLEOTIDE SEQUENCE [LARGE SCALE GENOMIC DNA]</scope>
    <source>
        <strain evidence="6 7">CT19</strain>
    </source>
</reference>
<feature type="domain" description="IclR-ED" evidence="5">
    <location>
        <begin position="65"/>
        <end position="247"/>
    </location>
</feature>
<dbReference type="AlphaFoldDB" id="A0A558AS30"/>
<dbReference type="PROSITE" id="PS51077">
    <property type="entry name" value="HTH_ICLR"/>
    <property type="match status" value="1"/>
</dbReference>
<dbReference type="GO" id="GO:0003677">
    <property type="term" value="F:DNA binding"/>
    <property type="evidence" value="ECO:0007669"/>
    <property type="project" value="UniProtKB-KW"/>
</dbReference>
<evidence type="ECO:0000313" key="6">
    <source>
        <dbReference type="EMBL" id="TVT27075.1"/>
    </source>
</evidence>
<organism evidence="6 7">
    <name type="scientific">Salinicoccus cyprini</name>
    <dbReference type="NCBI Taxonomy" id="2493691"/>
    <lineage>
        <taxon>Bacteria</taxon>
        <taxon>Bacillati</taxon>
        <taxon>Bacillota</taxon>
        <taxon>Bacilli</taxon>
        <taxon>Bacillales</taxon>
        <taxon>Staphylococcaceae</taxon>
        <taxon>Salinicoccus</taxon>
    </lineage>
</organism>
<dbReference type="InterPro" id="IPR036388">
    <property type="entry name" value="WH-like_DNA-bd_sf"/>
</dbReference>
<dbReference type="Pfam" id="PF01614">
    <property type="entry name" value="IclR_C"/>
    <property type="match status" value="1"/>
</dbReference>
<dbReference type="InterPro" id="IPR050707">
    <property type="entry name" value="HTH_MetabolicPath_Reg"/>
</dbReference>
<keyword evidence="3" id="KW-0804">Transcription</keyword>
<dbReference type="EMBL" id="VMSJ01000005">
    <property type="protein sequence ID" value="TVT27075.1"/>
    <property type="molecule type" value="Genomic_DNA"/>
</dbReference>
<dbReference type="InterPro" id="IPR014757">
    <property type="entry name" value="Tscrpt_reg_IclR_C"/>
</dbReference>
<dbReference type="Gene3D" id="3.30.450.40">
    <property type="match status" value="1"/>
</dbReference>
<proteinExistence type="predicted"/>
<dbReference type="SMART" id="SM00346">
    <property type="entry name" value="HTH_ICLR"/>
    <property type="match status" value="1"/>
</dbReference>
<dbReference type="Pfam" id="PF09339">
    <property type="entry name" value="HTH_IclR"/>
    <property type="match status" value="1"/>
</dbReference>
<keyword evidence="7" id="KW-1185">Reference proteome</keyword>
<dbReference type="InterPro" id="IPR036390">
    <property type="entry name" value="WH_DNA-bd_sf"/>
</dbReference>
<dbReference type="InterPro" id="IPR029016">
    <property type="entry name" value="GAF-like_dom_sf"/>
</dbReference>
<evidence type="ECO:0000256" key="1">
    <source>
        <dbReference type="ARBA" id="ARBA00023015"/>
    </source>
</evidence>
<dbReference type="PANTHER" id="PTHR30136:SF35">
    <property type="entry name" value="HTH-TYPE TRANSCRIPTIONAL REGULATOR RV1719"/>
    <property type="match status" value="1"/>
</dbReference>
<gene>
    <name evidence="6" type="ORF">FO441_11285</name>
</gene>